<evidence type="ECO:0000313" key="2">
    <source>
        <dbReference type="Proteomes" id="UP000479710"/>
    </source>
</evidence>
<dbReference type="Proteomes" id="UP000479710">
    <property type="component" value="Unassembled WGS sequence"/>
</dbReference>
<gene>
    <name evidence="1" type="ORF">E2562_011791</name>
</gene>
<dbReference type="OrthoDB" id="703950at2759"/>
<organism evidence="1 2">
    <name type="scientific">Oryza meyeriana var. granulata</name>
    <dbReference type="NCBI Taxonomy" id="110450"/>
    <lineage>
        <taxon>Eukaryota</taxon>
        <taxon>Viridiplantae</taxon>
        <taxon>Streptophyta</taxon>
        <taxon>Embryophyta</taxon>
        <taxon>Tracheophyta</taxon>
        <taxon>Spermatophyta</taxon>
        <taxon>Magnoliopsida</taxon>
        <taxon>Liliopsida</taxon>
        <taxon>Poales</taxon>
        <taxon>Poaceae</taxon>
        <taxon>BOP clade</taxon>
        <taxon>Oryzoideae</taxon>
        <taxon>Oryzeae</taxon>
        <taxon>Oryzinae</taxon>
        <taxon>Oryza</taxon>
        <taxon>Oryza meyeriana</taxon>
    </lineage>
</organism>
<dbReference type="AlphaFoldDB" id="A0A6G1CPH7"/>
<dbReference type="EMBL" id="SPHZ02000008">
    <property type="protein sequence ID" value="KAF0901961.1"/>
    <property type="molecule type" value="Genomic_DNA"/>
</dbReference>
<comment type="caution">
    <text evidence="1">The sequence shown here is derived from an EMBL/GenBank/DDBJ whole genome shotgun (WGS) entry which is preliminary data.</text>
</comment>
<keyword evidence="2" id="KW-1185">Reference proteome</keyword>
<sequence>MQRLRDQRFYMVTWYHENLLETDFLRGQLYRSEGALSDLCYRYDTFRNGYEGRGHRIEQLEALLATTRQLPPAVTSPLAAAPPPALAPPLATTTTAAPTTLGSTTAFAPVWTAGCIPVMLYISGSGPKRA</sequence>
<name>A0A6G1CPH7_9ORYZ</name>
<evidence type="ECO:0000313" key="1">
    <source>
        <dbReference type="EMBL" id="KAF0901961.1"/>
    </source>
</evidence>
<protein>
    <submittedName>
        <fullName evidence="1">Uncharacterized protein</fullName>
    </submittedName>
</protein>
<reference evidence="1 2" key="1">
    <citation type="submission" date="2019-11" db="EMBL/GenBank/DDBJ databases">
        <title>Whole genome sequence of Oryza granulata.</title>
        <authorList>
            <person name="Li W."/>
        </authorList>
    </citation>
    <scope>NUCLEOTIDE SEQUENCE [LARGE SCALE GENOMIC DNA]</scope>
    <source>
        <strain evidence="2">cv. Menghai</strain>
        <tissue evidence="1">Leaf</tissue>
    </source>
</reference>
<accession>A0A6G1CPH7</accession>
<proteinExistence type="predicted"/>